<gene>
    <name evidence="2" type="ORF">PSTT_17047</name>
</gene>
<dbReference type="Proteomes" id="UP000239156">
    <property type="component" value="Unassembled WGS sequence"/>
</dbReference>
<accession>A0A2S4UA54</accession>
<feature type="transmembrane region" description="Helical" evidence="1">
    <location>
        <begin position="71"/>
        <end position="89"/>
    </location>
</feature>
<dbReference type="EMBL" id="PKSL01000463">
    <property type="protein sequence ID" value="POV94054.1"/>
    <property type="molecule type" value="Genomic_DNA"/>
</dbReference>
<evidence type="ECO:0000313" key="3">
    <source>
        <dbReference type="Proteomes" id="UP000239156"/>
    </source>
</evidence>
<evidence type="ECO:0000313" key="2">
    <source>
        <dbReference type="EMBL" id="POV94054.1"/>
    </source>
</evidence>
<reference evidence="2" key="1">
    <citation type="submission" date="2017-12" db="EMBL/GenBank/DDBJ databases">
        <title>Gene loss provides genomic basis for host adaptation in cereal stripe rust fungi.</title>
        <authorList>
            <person name="Xia C."/>
        </authorList>
    </citation>
    <scope>NUCLEOTIDE SEQUENCE [LARGE SCALE GENOMIC DNA]</scope>
    <source>
        <strain evidence="2">93-210</strain>
    </source>
</reference>
<evidence type="ECO:0000256" key="1">
    <source>
        <dbReference type="SAM" id="Phobius"/>
    </source>
</evidence>
<sequence length="104" mass="11909">MKLNNHFIHVSTLDSFHTQSDENRSKRIACEMSRDVNEVTNVFDHDQRSSSSSLKLSDRISTPLSGEYFRLYYFLIAIILALNKIGLQFQRLPHLSSTKSSSTS</sequence>
<comment type="caution">
    <text evidence="2">The sequence shown here is derived from an EMBL/GenBank/DDBJ whole genome shotgun (WGS) entry which is preliminary data.</text>
</comment>
<name>A0A2S4UA54_9BASI</name>
<keyword evidence="1" id="KW-0472">Membrane</keyword>
<keyword evidence="1" id="KW-1133">Transmembrane helix</keyword>
<dbReference type="VEuPathDB" id="FungiDB:PSTT_17047"/>
<dbReference type="AlphaFoldDB" id="A0A2S4UA54"/>
<proteinExistence type="predicted"/>
<keyword evidence="3" id="KW-1185">Reference proteome</keyword>
<keyword evidence="1" id="KW-0812">Transmembrane</keyword>
<protein>
    <submittedName>
        <fullName evidence="2">Uncharacterized protein</fullName>
    </submittedName>
</protein>
<organism evidence="2 3">
    <name type="scientific">Puccinia striiformis</name>
    <dbReference type="NCBI Taxonomy" id="27350"/>
    <lineage>
        <taxon>Eukaryota</taxon>
        <taxon>Fungi</taxon>
        <taxon>Dikarya</taxon>
        <taxon>Basidiomycota</taxon>
        <taxon>Pucciniomycotina</taxon>
        <taxon>Pucciniomycetes</taxon>
        <taxon>Pucciniales</taxon>
        <taxon>Pucciniaceae</taxon>
        <taxon>Puccinia</taxon>
    </lineage>
</organism>